<reference evidence="4" key="1">
    <citation type="submission" date="2025-08" db="UniProtKB">
        <authorList>
            <consortium name="RefSeq"/>
        </authorList>
    </citation>
    <scope>IDENTIFICATION</scope>
    <source>
        <tissue evidence="4">Whole organism</tissue>
    </source>
</reference>
<dbReference type="GeneID" id="108676340"/>
<organism evidence="3 4">
    <name type="scientific">Hyalella azteca</name>
    <name type="common">Amphipod</name>
    <dbReference type="NCBI Taxonomy" id="294128"/>
    <lineage>
        <taxon>Eukaryota</taxon>
        <taxon>Metazoa</taxon>
        <taxon>Ecdysozoa</taxon>
        <taxon>Arthropoda</taxon>
        <taxon>Crustacea</taxon>
        <taxon>Multicrustacea</taxon>
        <taxon>Malacostraca</taxon>
        <taxon>Eumalacostraca</taxon>
        <taxon>Peracarida</taxon>
        <taxon>Amphipoda</taxon>
        <taxon>Senticaudata</taxon>
        <taxon>Talitrida</taxon>
        <taxon>Talitroidea</taxon>
        <taxon>Hyalellidae</taxon>
        <taxon>Hyalella</taxon>
    </lineage>
</organism>
<feature type="signal peptide" evidence="2">
    <location>
        <begin position="1"/>
        <end position="22"/>
    </location>
</feature>
<protein>
    <submittedName>
        <fullName evidence="4">Uncharacterized protein LOC108676340</fullName>
    </submittedName>
</protein>
<dbReference type="KEGG" id="hazt:108676340"/>
<feature type="compositionally biased region" description="Acidic residues" evidence="1">
    <location>
        <begin position="259"/>
        <end position="272"/>
    </location>
</feature>
<dbReference type="Proteomes" id="UP000694843">
    <property type="component" value="Unplaced"/>
</dbReference>
<gene>
    <name evidence="4" type="primary">LOC108676340</name>
</gene>
<evidence type="ECO:0000256" key="2">
    <source>
        <dbReference type="SAM" id="SignalP"/>
    </source>
</evidence>
<accession>A0A8B7P1D0</accession>
<feature type="region of interest" description="Disordered" evidence="1">
    <location>
        <begin position="162"/>
        <end position="190"/>
    </location>
</feature>
<name>A0A8B7P1D0_HYAAZ</name>
<keyword evidence="2" id="KW-0732">Signal</keyword>
<sequence length="295" mass="32737">MHQKCLMTIGAVLLCMLLPSRGTHRRCEVASFRTLLSRSDPCVVKLARRTPLPDWINNLDFLDSLTSASDEQLDDLAKVVCACRLFRVHRSCPNSVYELVTDVAWRCIPGARESVMARITNAVEQHRNGTKYAVDEEIPLGREVDSHEVEIVHGERTKDIFPDRQRISPEEDDGEPGEVTKGELDDAPTTKMYGRTLEEQLTDYSTSIDGSGTTEQSDAYFATTTTVYETDGTEDSVTQNYAAFGTNNPMKLGFTPADMVDENNQDYSETEETGTSRTATNVYVTTGSLPVTNDG</sequence>
<feature type="region of interest" description="Disordered" evidence="1">
    <location>
        <begin position="256"/>
        <end position="279"/>
    </location>
</feature>
<dbReference type="AlphaFoldDB" id="A0A8B7P1D0"/>
<evidence type="ECO:0000256" key="1">
    <source>
        <dbReference type="SAM" id="MobiDB-lite"/>
    </source>
</evidence>
<evidence type="ECO:0000313" key="3">
    <source>
        <dbReference type="Proteomes" id="UP000694843"/>
    </source>
</evidence>
<proteinExistence type="predicted"/>
<feature type="chain" id="PRO_5034638583" evidence="2">
    <location>
        <begin position="23"/>
        <end position="295"/>
    </location>
</feature>
<evidence type="ECO:0000313" key="4">
    <source>
        <dbReference type="RefSeq" id="XP_018019894.1"/>
    </source>
</evidence>
<dbReference type="RefSeq" id="XP_018019894.1">
    <property type="nucleotide sequence ID" value="XM_018164405.2"/>
</dbReference>
<keyword evidence="3" id="KW-1185">Reference proteome</keyword>